<dbReference type="RefSeq" id="WP_023361635.1">
    <property type="nucleotide sequence ID" value="NC_022657.1"/>
</dbReference>
<feature type="transmembrane region" description="Helical" evidence="6">
    <location>
        <begin position="256"/>
        <end position="278"/>
    </location>
</feature>
<feature type="transmembrane region" description="Helical" evidence="6">
    <location>
        <begin position="290"/>
        <end position="311"/>
    </location>
</feature>
<dbReference type="InterPro" id="IPR011701">
    <property type="entry name" value="MFS"/>
</dbReference>
<comment type="subcellular location">
    <subcellularLocation>
        <location evidence="1">Cell membrane</location>
        <topology evidence="1">Multi-pass membrane protein</topology>
    </subcellularLocation>
</comment>
<evidence type="ECO:0000256" key="6">
    <source>
        <dbReference type="SAM" id="Phobius"/>
    </source>
</evidence>
<accession>U5W0U2</accession>
<dbReference type="SUPFAM" id="SSF103473">
    <property type="entry name" value="MFS general substrate transporter"/>
    <property type="match status" value="1"/>
</dbReference>
<sequence length="403" mass="41393">MRDRALMPGTGLADVFRIREFRFLWAAEVLSIAGDQLARVALAVLVYGRTGSAVWAAGVYALTFLPALAGGVLLSGLADRYSRREVMVVADVLRALLVAVMAIPRLPLPLLAALLVVVVLLGSPFTAAQGALLPEILPGDRYERGLAVRQITGQTAQLAGFATGGLLVAAVDPGPALLGNAATFVVSALLIRLGLARRERPRPSSVETGTSSTAHALRGILADPRRRALMALAWLIGWYVVPEALAAPYATQLGAGPAAVGLLMAADPLGSIVGAWLFVRFVPGELRDRLVGVLAVGAGVPLLLCALRPGILLSAVLWSLSGLLSTAYLLQTQAGFVRATPPDERGRAIGVAASGIIAAQGLAVLAGGLLADTWGPATAITVAGAIGVLLCAVCAIALSAADR</sequence>
<keyword evidence="3 6" id="KW-0812">Transmembrane</keyword>
<evidence type="ECO:0000313" key="8">
    <source>
        <dbReference type="Proteomes" id="UP000017746"/>
    </source>
</evidence>
<keyword evidence="5 6" id="KW-0472">Membrane</keyword>
<dbReference type="Proteomes" id="UP000017746">
    <property type="component" value="Chromosome"/>
</dbReference>
<feature type="transmembrane region" description="Helical" evidence="6">
    <location>
        <begin position="228"/>
        <end position="250"/>
    </location>
</feature>
<evidence type="ECO:0000256" key="5">
    <source>
        <dbReference type="ARBA" id="ARBA00023136"/>
    </source>
</evidence>
<gene>
    <name evidence="7" type="ORF">AFR_16390</name>
</gene>
<keyword evidence="2" id="KW-1003">Cell membrane</keyword>
<feature type="transmembrane region" description="Helical" evidence="6">
    <location>
        <begin position="377"/>
        <end position="401"/>
    </location>
</feature>
<evidence type="ECO:0000256" key="4">
    <source>
        <dbReference type="ARBA" id="ARBA00022989"/>
    </source>
</evidence>
<dbReference type="Pfam" id="PF07690">
    <property type="entry name" value="MFS_1"/>
    <property type="match status" value="1"/>
</dbReference>
<dbReference type="InterPro" id="IPR036259">
    <property type="entry name" value="MFS_trans_sf"/>
</dbReference>
<keyword evidence="4 6" id="KW-1133">Transmembrane helix</keyword>
<dbReference type="AlphaFoldDB" id="U5W0U2"/>
<evidence type="ECO:0000256" key="1">
    <source>
        <dbReference type="ARBA" id="ARBA00004651"/>
    </source>
</evidence>
<dbReference type="KEGG" id="afs:AFR_16390"/>
<name>U5W0U2_9ACTN</name>
<dbReference type="EMBL" id="CP006272">
    <property type="protein sequence ID" value="AGZ41560.1"/>
    <property type="molecule type" value="Genomic_DNA"/>
</dbReference>
<dbReference type="GO" id="GO:0022857">
    <property type="term" value="F:transmembrane transporter activity"/>
    <property type="evidence" value="ECO:0007669"/>
    <property type="project" value="InterPro"/>
</dbReference>
<proteinExistence type="predicted"/>
<dbReference type="Gene3D" id="1.20.1250.20">
    <property type="entry name" value="MFS general substrate transporter like domains"/>
    <property type="match status" value="1"/>
</dbReference>
<dbReference type="STRING" id="1246995.AFR_16390"/>
<evidence type="ECO:0000313" key="7">
    <source>
        <dbReference type="EMBL" id="AGZ41560.1"/>
    </source>
</evidence>
<dbReference type="CDD" id="cd06173">
    <property type="entry name" value="MFS_MefA_like"/>
    <property type="match status" value="1"/>
</dbReference>
<dbReference type="eggNOG" id="COG2814">
    <property type="taxonomic scope" value="Bacteria"/>
</dbReference>
<dbReference type="PATRIC" id="fig|1246995.3.peg.3324"/>
<protein>
    <submittedName>
        <fullName evidence="7">Major facilitator superfamily protein</fullName>
    </submittedName>
</protein>
<reference evidence="7 8" key="1">
    <citation type="journal article" date="2014" name="J. Biotechnol.">
        <title>Complete genome sequence of the actinobacterium Actinoplanes friuliensis HAG 010964, producer of the lipopeptide antibiotic friulimycin.</title>
        <authorList>
            <person name="Ruckert C."/>
            <person name="Szczepanowski R."/>
            <person name="Albersmeier A."/>
            <person name="Goesmann A."/>
            <person name="Fischer N."/>
            <person name="Steinkamper A."/>
            <person name="Puhler A."/>
            <person name="Biener R."/>
            <person name="Schwartz D."/>
            <person name="Kalinowski J."/>
        </authorList>
    </citation>
    <scope>NUCLEOTIDE SEQUENCE [LARGE SCALE GENOMIC DNA]</scope>
    <source>
        <strain evidence="7 8">DSM 7358</strain>
    </source>
</reference>
<dbReference type="PANTHER" id="PTHR23513">
    <property type="entry name" value="INTEGRAL MEMBRANE EFFLUX PROTEIN-RELATED"/>
    <property type="match status" value="1"/>
</dbReference>
<feature type="transmembrane region" description="Helical" evidence="6">
    <location>
        <begin position="349"/>
        <end position="371"/>
    </location>
</feature>
<feature type="transmembrane region" description="Helical" evidence="6">
    <location>
        <begin position="53"/>
        <end position="74"/>
    </location>
</feature>
<feature type="transmembrane region" description="Helical" evidence="6">
    <location>
        <begin position="177"/>
        <end position="195"/>
    </location>
</feature>
<feature type="transmembrane region" description="Helical" evidence="6">
    <location>
        <begin position="317"/>
        <end position="337"/>
    </location>
</feature>
<dbReference type="GO" id="GO:0005886">
    <property type="term" value="C:plasma membrane"/>
    <property type="evidence" value="ECO:0007669"/>
    <property type="project" value="UniProtKB-SubCell"/>
</dbReference>
<organism evidence="7 8">
    <name type="scientific">Actinoplanes friuliensis DSM 7358</name>
    <dbReference type="NCBI Taxonomy" id="1246995"/>
    <lineage>
        <taxon>Bacteria</taxon>
        <taxon>Bacillati</taxon>
        <taxon>Actinomycetota</taxon>
        <taxon>Actinomycetes</taxon>
        <taxon>Micromonosporales</taxon>
        <taxon>Micromonosporaceae</taxon>
        <taxon>Actinoplanes</taxon>
    </lineage>
</organism>
<evidence type="ECO:0000256" key="3">
    <source>
        <dbReference type="ARBA" id="ARBA00022692"/>
    </source>
</evidence>
<dbReference type="HOGENOM" id="CLU_034180_14_1_11"/>
<evidence type="ECO:0000256" key="2">
    <source>
        <dbReference type="ARBA" id="ARBA00022475"/>
    </source>
</evidence>
<dbReference type="PANTHER" id="PTHR23513:SF11">
    <property type="entry name" value="STAPHYLOFERRIN A TRANSPORTER"/>
    <property type="match status" value="1"/>
</dbReference>
<feature type="transmembrane region" description="Helical" evidence="6">
    <location>
        <begin position="21"/>
        <end position="47"/>
    </location>
</feature>
<keyword evidence="8" id="KW-1185">Reference proteome</keyword>